<dbReference type="AlphaFoldDB" id="A0A0N5BGB2"/>
<protein>
    <submittedName>
        <fullName evidence="8">STAS domain-containing protein</fullName>
    </submittedName>
</protein>
<keyword evidence="3 5" id="KW-1133">Transmembrane helix</keyword>
<feature type="transmembrane region" description="Helical" evidence="5">
    <location>
        <begin position="427"/>
        <end position="443"/>
    </location>
</feature>
<feature type="transmembrane region" description="Helical" evidence="5">
    <location>
        <begin position="301"/>
        <end position="322"/>
    </location>
</feature>
<dbReference type="Pfam" id="PF00916">
    <property type="entry name" value="Sulfate_transp"/>
    <property type="match status" value="1"/>
</dbReference>
<dbReference type="SUPFAM" id="SSF52091">
    <property type="entry name" value="SpoIIaa-like"/>
    <property type="match status" value="1"/>
</dbReference>
<evidence type="ECO:0000256" key="5">
    <source>
        <dbReference type="SAM" id="Phobius"/>
    </source>
</evidence>
<name>A0A0N5BGB2_STREA</name>
<dbReference type="STRING" id="174720.A0A0N5BGB2"/>
<reference evidence="8" key="1">
    <citation type="submission" date="2017-02" db="UniProtKB">
        <authorList>
            <consortium name="WormBaseParasite"/>
        </authorList>
    </citation>
    <scope>IDENTIFICATION</scope>
</reference>
<proteinExistence type="predicted"/>
<dbReference type="NCBIfam" id="TIGR00815">
    <property type="entry name" value="sulP"/>
    <property type="match status" value="1"/>
</dbReference>
<dbReference type="InterPro" id="IPR011547">
    <property type="entry name" value="SLC26A/SulP_dom"/>
</dbReference>
<dbReference type="InterPro" id="IPR002645">
    <property type="entry name" value="STAS_dom"/>
</dbReference>
<dbReference type="GO" id="GO:0008271">
    <property type="term" value="F:secondary active sulfate transmembrane transporter activity"/>
    <property type="evidence" value="ECO:0007669"/>
    <property type="project" value="InterPro"/>
</dbReference>
<evidence type="ECO:0000313" key="8">
    <source>
        <dbReference type="WBParaSite" id="SPAL_0000502000.1"/>
    </source>
</evidence>
<dbReference type="WBParaSite" id="SPAL_0000502000.1">
    <property type="protein sequence ID" value="SPAL_0000502000.1"/>
    <property type="gene ID" value="SPAL_0000502000"/>
</dbReference>
<feature type="transmembrane region" description="Helical" evidence="5">
    <location>
        <begin position="141"/>
        <end position="163"/>
    </location>
</feature>
<dbReference type="InterPro" id="IPR018045">
    <property type="entry name" value="S04_transporter_CS"/>
</dbReference>
<dbReference type="GO" id="GO:0016020">
    <property type="term" value="C:membrane"/>
    <property type="evidence" value="ECO:0007669"/>
    <property type="project" value="UniProtKB-SubCell"/>
</dbReference>
<evidence type="ECO:0000256" key="3">
    <source>
        <dbReference type="ARBA" id="ARBA00022989"/>
    </source>
</evidence>
<feature type="transmembrane region" description="Helical" evidence="5">
    <location>
        <begin position="503"/>
        <end position="520"/>
    </location>
</feature>
<accession>A0A0N5BGB2</accession>
<evidence type="ECO:0000259" key="6">
    <source>
        <dbReference type="PROSITE" id="PS50801"/>
    </source>
</evidence>
<evidence type="ECO:0000256" key="2">
    <source>
        <dbReference type="ARBA" id="ARBA00022692"/>
    </source>
</evidence>
<keyword evidence="4 5" id="KW-0472">Membrane</keyword>
<dbReference type="Pfam" id="PF01740">
    <property type="entry name" value="STAS"/>
    <property type="match status" value="1"/>
</dbReference>
<dbReference type="PANTHER" id="PTHR11814">
    <property type="entry name" value="SULFATE TRANSPORTER"/>
    <property type="match status" value="1"/>
</dbReference>
<dbReference type="PROSITE" id="PS50801">
    <property type="entry name" value="STAS"/>
    <property type="match status" value="1"/>
</dbReference>
<keyword evidence="7" id="KW-1185">Reference proteome</keyword>
<feature type="transmembrane region" description="Helical" evidence="5">
    <location>
        <begin position="273"/>
        <end position="289"/>
    </location>
</feature>
<feature type="transmembrane region" description="Helical" evidence="5">
    <location>
        <begin position="347"/>
        <end position="369"/>
    </location>
</feature>
<evidence type="ECO:0000313" key="7">
    <source>
        <dbReference type="Proteomes" id="UP000046392"/>
    </source>
</evidence>
<evidence type="ECO:0000256" key="4">
    <source>
        <dbReference type="ARBA" id="ARBA00023136"/>
    </source>
</evidence>
<keyword evidence="2 5" id="KW-0812">Transmembrane</keyword>
<feature type="domain" description="STAS" evidence="6">
    <location>
        <begin position="540"/>
        <end position="665"/>
    </location>
</feature>
<dbReference type="InterPro" id="IPR036513">
    <property type="entry name" value="STAS_dom_sf"/>
</dbReference>
<dbReference type="PROSITE" id="PS01130">
    <property type="entry name" value="SLC26A"/>
    <property type="match status" value="1"/>
</dbReference>
<dbReference type="Proteomes" id="UP000046392">
    <property type="component" value="Unplaced"/>
</dbReference>
<feature type="transmembrane region" description="Helical" evidence="5">
    <location>
        <begin position="116"/>
        <end position="135"/>
    </location>
</feature>
<organism evidence="7 8">
    <name type="scientific">Strongyloides papillosus</name>
    <name type="common">Intestinal threadworm</name>
    <dbReference type="NCBI Taxonomy" id="174720"/>
    <lineage>
        <taxon>Eukaryota</taxon>
        <taxon>Metazoa</taxon>
        <taxon>Ecdysozoa</taxon>
        <taxon>Nematoda</taxon>
        <taxon>Chromadorea</taxon>
        <taxon>Rhabditida</taxon>
        <taxon>Tylenchina</taxon>
        <taxon>Panagrolaimomorpha</taxon>
        <taxon>Strongyloidoidea</taxon>
        <taxon>Strongyloididae</taxon>
        <taxon>Strongyloides</taxon>
    </lineage>
</organism>
<comment type="subcellular location">
    <subcellularLocation>
        <location evidence="1">Membrane</location>
        <topology evidence="1">Multi-pass membrane protein</topology>
    </subcellularLocation>
</comment>
<evidence type="ECO:0000256" key="1">
    <source>
        <dbReference type="ARBA" id="ARBA00004141"/>
    </source>
</evidence>
<dbReference type="InterPro" id="IPR001902">
    <property type="entry name" value="SLC26A/SulP_fam"/>
</dbReference>
<dbReference type="Gene3D" id="3.30.750.24">
    <property type="entry name" value="STAS domain"/>
    <property type="match status" value="1"/>
</dbReference>
<sequence>MSHTSDDDRSSSKSVIYSVTRNALTQVLIFLKKEFDETFKNSTKEVKTFKRKAKNFMGKVFNKKCLSTECLMDWIPIIRWMREYKITGLSNDVTAGITVAIMNVPQSMAYAQLAKLPPVIGLYTSFLPTLIYAILGTSKHISLGMFAVVSLMVGTAQQGYYLNNNLSYDNITNIVGGELDPKSLGLLTPIQVTVTITFFCGLTMLIMSILQLHILTVYLSDELVGGFTTGAACHVFLSQFPKLFDVHTKSHSGLLKFFKIAIDFFSHITETNFASLIISVVCLIVLYVGKEYINPMFRKKVPFPIPFELFVVIVTTLLSYFIGFNKKFNVNIVAEIPTGFPKPTVPIFSAFSSLIVDSMTIAIVIYAITYSCGRIFGKKHNYTVDAKQELRALAISEIIASFFSCHPASGSLSRASVNSQMGCQSQLGSIISAGAILLVILWVGPLLEPLPLCVLSCIIVIALQTMLKQFLEIGNLYKKSMIDLSIWVVTFLGVISWDVSQGLLIGIGYALLTVIIRTQWPKTVMLAKIGNTDIYKDIRRYKASHGIPYVFIYRFDAPLIFINCENFKTKVNHLLDSSYIESDMENNNENQKKCIIFDCTGITSIDLMGVKCIEELYYDLKSLDVNLLLAGCKFPLRKMFEKCGTYTKISKDYFFPSIHDAVLYAEYFTRNKKSTTLILDNE</sequence>
<feature type="transmembrane region" description="Helical" evidence="5">
    <location>
        <begin position="184"/>
        <end position="210"/>
    </location>
</feature>
<dbReference type="CDD" id="cd07042">
    <property type="entry name" value="STAS_SulP_like_sulfate_transporter"/>
    <property type="match status" value="1"/>
</dbReference>